<dbReference type="GO" id="GO:0018773">
    <property type="term" value="F:acetylpyruvate hydrolase activity"/>
    <property type="evidence" value="ECO:0007669"/>
    <property type="project" value="TreeGrafter"/>
</dbReference>
<dbReference type="AlphaFoldDB" id="A0A284R0F7"/>
<protein>
    <submittedName>
        <fullName evidence="4">Related to 2-keto-4-pentenoate hydratase/2-oxohepta-3-ene-1,7-dioic acid hydratase (Catechol pathway)</fullName>
    </submittedName>
</protein>
<dbReference type="InterPro" id="IPR036663">
    <property type="entry name" value="Fumarylacetoacetase_C_sf"/>
</dbReference>
<dbReference type="FunFam" id="3.90.850.10:FF:000002">
    <property type="entry name" value="2-hydroxyhepta-2,4-diene-1,7-dioate isomerase"/>
    <property type="match status" value="1"/>
</dbReference>
<keyword evidence="2" id="KW-0479">Metal-binding</keyword>
<feature type="domain" description="Fumarylacetoacetase-like C-terminal" evidence="3">
    <location>
        <begin position="110"/>
        <end position="320"/>
    </location>
</feature>
<dbReference type="SUPFAM" id="SSF56529">
    <property type="entry name" value="FAH"/>
    <property type="match status" value="1"/>
</dbReference>
<reference evidence="5" key="1">
    <citation type="journal article" date="2017" name="Nat. Ecol. Evol.">
        <title>Genome expansion and lineage-specific genetic innovations in the forest pathogenic fungi Armillaria.</title>
        <authorList>
            <person name="Sipos G."/>
            <person name="Prasanna A.N."/>
            <person name="Walter M.C."/>
            <person name="O'Connor E."/>
            <person name="Balint B."/>
            <person name="Krizsan K."/>
            <person name="Kiss B."/>
            <person name="Hess J."/>
            <person name="Varga T."/>
            <person name="Slot J."/>
            <person name="Riley R."/>
            <person name="Boka B."/>
            <person name="Rigling D."/>
            <person name="Barry K."/>
            <person name="Lee J."/>
            <person name="Mihaltcheva S."/>
            <person name="LaButti K."/>
            <person name="Lipzen A."/>
            <person name="Waldron R."/>
            <person name="Moloney N.M."/>
            <person name="Sperisen C."/>
            <person name="Kredics L."/>
            <person name="Vagvoelgyi C."/>
            <person name="Patrignani A."/>
            <person name="Fitzpatrick D."/>
            <person name="Nagy I."/>
            <person name="Doyle S."/>
            <person name="Anderson J.B."/>
            <person name="Grigoriev I.V."/>
            <person name="Gueldener U."/>
            <person name="Muensterkoetter M."/>
            <person name="Nagy L.G."/>
        </authorList>
    </citation>
    <scope>NUCLEOTIDE SEQUENCE [LARGE SCALE GENOMIC DNA]</scope>
    <source>
        <strain evidence="5">C18/9</strain>
    </source>
</reference>
<evidence type="ECO:0000256" key="1">
    <source>
        <dbReference type="ARBA" id="ARBA00010211"/>
    </source>
</evidence>
<organism evidence="4 5">
    <name type="scientific">Armillaria ostoyae</name>
    <name type="common">Armillaria root rot fungus</name>
    <dbReference type="NCBI Taxonomy" id="47428"/>
    <lineage>
        <taxon>Eukaryota</taxon>
        <taxon>Fungi</taxon>
        <taxon>Dikarya</taxon>
        <taxon>Basidiomycota</taxon>
        <taxon>Agaricomycotina</taxon>
        <taxon>Agaricomycetes</taxon>
        <taxon>Agaricomycetidae</taxon>
        <taxon>Agaricales</taxon>
        <taxon>Marasmiineae</taxon>
        <taxon>Physalacriaceae</taxon>
        <taxon>Armillaria</taxon>
    </lineage>
</organism>
<name>A0A284R0F7_ARMOS</name>
<dbReference type="STRING" id="47428.A0A284R0F7"/>
<dbReference type="OMA" id="CHYEIEL"/>
<dbReference type="EMBL" id="FUEG01000003">
    <property type="protein sequence ID" value="SJL02155.1"/>
    <property type="molecule type" value="Genomic_DNA"/>
</dbReference>
<evidence type="ECO:0000313" key="4">
    <source>
        <dbReference type="EMBL" id="SJL02155.1"/>
    </source>
</evidence>
<accession>A0A284R0F7</accession>
<dbReference type="PANTHER" id="PTHR11820:SF7">
    <property type="entry name" value="ACYLPYRUVASE FAHD1, MITOCHONDRIAL"/>
    <property type="match status" value="1"/>
</dbReference>
<dbReference type="GO" id="GO:0046872">
    <property type="term" value="F:metal ion binding"/>
    <property type="evidence" value="ECO:0007669"/>
    <property type="project" value="UniProtKB-KW"/>
</dbReference>
<dbReference type="Gene3D" id="3.90.850.10">
    <property type="entry name" value="Fumarylacetoacetase-like, C-terminal domain"/>
    <property type="match status" value="1"/>
</dbReference>
<evidence type="ECO:0000256" key="2">
    <source>
        <dbReference type="ARBA" id="ARBA00022723"/>
    </source>
</evidence>
<dbReference type="PANTHER" id="PTHR11820">
    <property type="entry name" value="ACYLPYRUVASE"/>
    <property type="match status" value="1"/>
</dbReference>
<evidence type="ECO:0000313" key="5">
    <source>
        <dbReference type="Proteomes" id="UP000219338"/>
    </source>
</evidence>
<dbReference type="Proteomes" id="UP000219338">
    <property type="component" value="Unassembled WGS sequence"/>
</dbReference>
<sequence>MYPNEGTRIPEDHNDVLLPYPSCEVAYTMAPIITQWSRLIRFVAVETSRVHIGQPIDSTLDIGLAAYQGMLIKAYEILGSALDPSAQMTSKILTVKQLLTPLSGEDVKVVRCLGLNYPAHANEGKVEAPKFPNLFYKPVTSLIGPLAPVIIPAVAQPSAIHQSDYEAEFTVVIGRAAKNVTEAEALDYVLGYTGGNYVSFRQHQFAVSQWCFSKSFDNTNPFGPCLVAASSIPDPQTVAIKFTLNGDTVQDGTTADQLFSVKKTIAYLSQGTTLQPGSIIMTGTPSGVGFVQNPPLYLKDGDQMLTWMSGGIGTLANSVVEEKTPTTHLD</sequence>
<dbReference type="GO" id="GO:0006107">
    <property type="term" value="P:oxaloacetate metabolic process"/>
    <property type="evidence" value="ECO:0007669"/>
    <property type="project" value="UniProtKB-ARBA"/>
</dbReference>
<gene>
    <name evidence="4" type="ORF">ARMOST_05481</name>
</gene>
<dbReference type="OrthoDB" id="411064at2759"/>
<dbReference type="Pfam" id="PF01557">
    <property type="entry name" value="FAA_hydrolase"/>
    <property type="match status" value="1"/>
</dbReference>
<keyword evidence="5" id="KW-1185">Reference proteome</keyword>
<proteinExistence type="inferred from homology"/>
<evidence type="ECO:0000259" key="3">
    <source>
        <dbReference type="Pfam" id="PF01557"/>
    </source>
</evidence>
<dbReference type="GO" id="GO:0050163">
    <property type="term" value="F:oxaloacetate tautomerase activity"/>
    <property type="evidence" value="ECO:0007669"/>
    <property type="project" value="UniProtKB-ARBA"/>
</dbReference>
<comment type="similarity">
    <text evidence="1">Belongs to the FAH family.</text>
</comment>
<dbReference type="InterPro" id="IPR011234">
    <property type="entry name" value="Fumarylacetoacetase-like_C"/>
</dbReference>